<dbReference type="InterPro" id="IPR029460">
    <property type="entry name" value="DNAPol_HHH"/>
</dbReference>
<gene>
    <name evidence="8" type="ORF">OP8BY_0731</name>
</gene>
<dbReference type="Gene3D" id="1.10.150.870">
    <property type="match status" value="1"/>
</dbReference>
<dbReference type="SUPFAM" id="SSF89550">
    <property type="entry name" value="PHP domain-like"/>
    <property type="match status" value="1"/>
</dbReference>
<accession>A0A3E2BK27</accession>
<comment type="catalytic activity">
    <reaction evidence="6">
        <text>DNA(n) + a 2'-deoxyribonucleoside 5'-triphosphate = DNA(n+1) + diphosphate</text>
        <dbReference type="Rhea" id="RHEA:22508"/>
        <dbReference type="Rhea" id="RHEA-COMP:17339"/>
        <dbReference type="Rhea" id="RHEA-COMP:17340"/>
        <dbReference type="ChEBI" id="CHEBI:33019"/>
        <dbReference type="ChEBI" id="CHEBI:61560"/>
        <dbReference type="ChEBI" id="CHEBI:173112"/>
        <dbReference type="EC" id="2.7.7.7"/>
    </reaction>
</comment>
<keyword evidence="3" id="KW-0548">Nucleotidyltransferase</keyword>
<dbReference type="Pfam" id="PF02811">
    <property type="entry name" value="PHP"/>
    <property type="match status" value="1"/>
</dbReference>
<organism evidence="8 9">
    <name type="scientific">Candidatus Saccharicenans subterraneus</name>
    <dbReference type="NCBI Taxonomy" id="2508984"/>
    <lineage>
        <taxon>Bacteria</taxon>
        <taxon>Candidatus Aminicenantota</taxon>
        <taxon>Candidatus Aminicenantia</taxon>
        <taxon>Candidatus Aminicenantales</taxon>
        <taxon>Candidatus Saccharicenantaceae</taxon>
        <taxon>Candidatus Saccharicenans</taxon>
    </lineage>
</organism>
<dbReference type="GO" id="GO:0008408">
    <property type="term" value="F:3'-5' exonuclease activity"/>
    <property type="evidence" value="ECO:0007669"/>
    <property type="project" value="InterPro"/>
</dbReference>
<dbReference type="EMBL" id="QUAH01000013">
    <property type="protein sequence ID" value="RFT15100.1"/>
    <property type="molecule type" value="Genomic_DNA"/>
</dbReference>
<evidence type="ECO:0000256" key="3">
    <source>
        <dbReference type="ARBA" id="ARBA00022695"/>
    </source>
</evidence>
<dbReference type="InterPro" id="IPR011708">
    <property type="entry name" value="DNA_pol3_alpha_NTPase_dom"/>
</dbReference>
<dbReference type="InterPro" id="IPR004013">
    <property type="entry name" value="PHP_dom"/>
</dbReference>
<dbReference type="Pfam" id="PF14579">
    <property type="entry name" value="HHH_6"/>
    <property type="match status" value="1"/>
</dbReference>
<evidence type="ECO:0000256" key="4">
    <source>
        <dbReference type="ARBA" id="ARBA00022705"/>
    </source>
</evidence>
<dbReference type="InterPro" id="IPR003141">
    <property type="entry name" value="Pol/His_phosphatase_N"/>
</dbReference>
<dbReference type="GO" id="GO:0006260">
    <property type="term" value="P:DNA replication"/>
    <property type="evidence" value="ECO:0007669"/>
    <property type="project" value="UniProtKB-KW"/>
</dbReference>
<reference evidence="8 9" key="1">
    <citation type="submission" date="2018-08" db="EMBL/GenBank/DDBJ databases">
        <title>Genome analysis of the thermophilic bacterium of the candidate phylum Aminicenantes from deep subsurface aquifer revealed its physiology and ecological role.</title>
        <authorList>
            <person name="Kadnikov V.V."/>
            <person name="Mardanov A.V."/>
            <person name="Beletsky A.V."/>
            <person name="Karnachuk O.V."/>
            <person name="Ravin N.V."/>
        </authorList>
    </citation>
    <scope>NUCLEOTIDE SEQUENCE [LARGE SCALE GENOMIC DNA]</scope>
    <source>
        <strain evidence="8">BY38</strain>
    </source>
</reference>
<proteinExistence type="predicted"/>
<dbReference type="Pfam" id="PF07733">
    <property type="entry name" value="DNA_pol3_alpha"/>
    <property type="match status" value="1"/>
</dbReference>
<keyword evidence="4" id="KW-0235">DNA replication</keyword>
<dbReference type="Proteomes" id="UP000257323">
    <property type="component" value="Unassembled WGS sequence"/>
</dbReference>
<dbReference type="InterPro" id="IPR004805">
    <property type="entry name" value="DnaE2/DnaE/PolC"/>
</dbReference>
<dbReference type="SMART" id="SM00481">
    <property type="entry name" value="POLIIIAc"/>
    <property type="match status" value="1"/>
</dbReference>
<comment type="caution">
    <text evidence="8">The sequence shown here is derived from an EMBL/GenBank/DDBJ whole genome shotgun (WGS) entry which is preliminary data.</text>
</comment>
<dbReference type="AlphaFoldDB" id="A0A3E2BK27"/>
<dbReference type="Gene3D" id="3.20.20.140">
    <property type="entry name" value="Metal-dependent hydrolases"/>
    <property type="match status" value="1"/>
</dbReference>
<evidence type="ECO:0000256" key="2">
    <source>
        <dbReference type="ARBA" id="ARBA00022679"/>
    </source>
</evidence>
<evidence type="ECO:0000256" key="1">
    <source>
        <dbReference type="ARBA" id="ARBA00012417"/>
    </source>
</evidence>
<evidence type="ECO:0000313" key="8">
    <source>
        <dbReference type="EMBL" id="RFT15100.1"/>
    </source>
</evidence>
<keyword evidence="2" id="KW-0808">Transferase</keyword>
<dbReference type="Pfam" id="PF17657">
    <property type="entry name" value="DNA_pol3_finger"/>
    <property type="match status" value="1"/>
</dbReference>
<keyword evidence="5" id="KW-0239">DNA-directed DNA polymerase</keyword>
<evidence type="ECO:0000256" key="5">
    <source>
        <dbReference type="ARBA" id="ARBA00022932"/>
    </source>
</evidence>
<evidence type="ECO:0000256" key="6">
    <source>
        <dbReference type="ARBA" id="ARBA00049244"/>
    </source>
</evidence>
<dbReference type="PANTHER" id="PTHR32294">
    <property type="entry name" value="DNA POLYMERASE III SUBUNIT ALPHA"/>
    <property type="match status" value="1"/>
</dbReference>
<sequence>MFVPLRVHSVFSRGEGSIILEELAQFAERNRLPAVALTDIGAFYGWGKWRALSEGRGFKPVFGCELELDFPEKSSRYVFLVREKKGYHRLLEIFNRKQFLEPEGLITILILPESLPVSEAELEERVSAVKKIGEHVPDDFYLGCGLENFEAAEWLAQRSGIPLLWTAPLKYLSSPQRLVLLRAIEQKIPYPPELKKLSPLLRNYGPEQEKIALKKYGDRPKEVFRRHLEVAEKIDFSFENIVPPLPPDLFPFTLRQVINEKLSRLKNLSWKERERAVRELQVVEESGFAPYFLVVHDVVEFARRRGIYHNLRGSGASSYLAYLLGISRLNPVKYDLYFERFLNRGRPDPPDFDLDFDSSRRDEVLDYVLKRYGSGKTGAAYVCSLKNYRARSALYETARAFGLPPEEARAMSKKVPMFAEPDYLREMPPQAGYLEVWKLASELSGVFAEISLHVGGVILTPAPADRFLPLEESAKGLLMCHYDRDTVEELKLIKLDLLSTRGLTAISETRKALRLEHLPPDDPKTYALLREARTIGCFQVESPAMMNLLRRMKPENLGDLIHALALIRPGPTESGMKEAYLRRREGRPLPEDPLLSRVLPETGGLMFYEEQVMQVAERVAGFPPEEGEILRRQLKKRRVDESLRRKFFEQALGRGYSEDEVKNLWQKMEKFSAYSFNRAHSASYALMAYEAVYLKAHHPLVYMTAVLNAGGGYYQLPEYVEEAKRLGIAILGPDVNRSGYRFQVEGRGIRVGLGLIKNLTAKTIEKIIKEREAGGPYLSVEDFLGRVKPTQSDLLTLIQAGALDSLEPNRSQQVLRYFQGVSELKVADIADEEKRKLQLEKLGFLPVGDPLEFLDGRRPPLRIAQLKDLSGQMVELAVRIIDAREIRTARGLTYFYLFEDETGLVEGVGPRKALAFGSPPVCFLRAEVRLQDGSHPRLLNCTFLRAF</sequence>
<dbReference type="NCBIfam" id="TIGR00594">
    <property type="entry name" value="polc"/>
    <property type="match status" value="1"/>
</dbReference>
<dbReference type="InterPro" id="IPR040982">
    <property type="entry name" value="DNA_pol3_finger"/>
</dbReference>
<evidence type="ECO:0000313" key="9">
    <source>
        <dbReference type="Proteomes" id="UP000257323"/>
    </source>
</evidence>
<evidence type="ECO:0000259" key="7">
    <source>
        <dbReference type="SMART" id="SM00481"/>
    </source>
</evidence>
<feature type="domain" description="Polymerase/histidinol phosphatase N-terminal" evidence="7">
    <location>
        <begin position="3"/>
        <end position="70"/>
    </location>
</feature>
<dbReference type="GO" id="GO:0003887">
    <property type="term" value="F:DNA-directed DNA polymerase activity"/>
    <property type="evidence" value="ECO:0007669"/>
    <property type="project" value="UniProtKB-KW"/>
</dbReference>
<dbReference type="InterPro" id="IPR016195">
    <property type="entry name" value="Pol/histidinol_Pase-like"/>
</dbReference>
<name>A0A3E2BK27_9BACT</name>
<dbReference type="EC" id="2.7.7.7" evidence="1"/>
<protein>
    <recommendedName>
        <fullName evidence="1">DNA-directed DNA polymerase</fullName>
        <ecNumber evidence="1">2.7.7.7</ecNumber>
    </recommendedName>
</protein>